<accession>A0A552WU73</accession>
<evidence type="ECO:0000256" key="2">
    <source>
        <dbReference type="SAM" id="Phobius"/>
    </source>
</evidence>
<reference evidence="3 4" key="1">
    <citation type="submission" date="2019-07" db="EMBL/GenBank/DDBJ databases">
        <title>Georgenia wutianyii sp. nov. and Georgenia *** sp. nov. isolated from plateau pika (Ochotona curzoniae) in the Qinghai-Tibet plateau of China.</title>
        <authorList>
            <person name="Tian Z."/>
        </authorList>
    </citation>
    <scope>NUCLEOTIDE SEQUENCE [LARGE SCALE GENOMIC DNA]</scope>
    <source>
        <strain evidence="3 4">Z446</strain>
    </source>
</reference>
<gene>
    <name evidence="3" type="ORF">FJ693_05590</name>
</gene>
<organism evidence="3 4">
    <name type="scientific">Georgenia yuyongxinii</name>
    <dbReference type="NCBI Taxonomy" id="2589797"/>
    <lineage>
        <taxon>Bacteria</taxon>
        <taxon>Bacillati</taxon>
        <taxon>Actinomycetota</taxon>
        <taxon>Actinomycetes</taxon>
        <taxon>Micrococcales</taxon>
        <taxon>Bogoriellaceae</taxon>
        <taxon>Georgenia</taxon>
    </lineage>
</organism>
<dbReference type="EMBL" id="VJXR01000010">
    <property type="protein sequence ID" value="TRW46400.1"/>
    <property type="molecule type" value="Genomic_DNA"/>
</dbReference>
<sequence length="124" mass="13098">MTTLTTVDDIVVLADETDVCVETLARWLRLGVTVADVRRLDATGALTETMRPWTNLAIACGVPVALIAVAAAFTHPNVMLKVTVRWVEGWRPSPPPGVPASPASRGHGPRVTAVSTGFGERLAG</sequence>
<protein>
    <submittedName>
        <fullName evidence="3">Uncharacterized protein</fullName>
    </submittedName>
</protein>
<feature type="region of interest" description="Disordered" evidence="1">
    <location>
        <begin position="91"/>
        <end position="116"/>
    </location>
</feature>
<evidence type="ECO:0000256" key="1">
    <source>
        <dbReference type="SAM" id="MobiDB-lite"/>
    </source>
</evidence>
<keyword evidence="2" id="KW-0812">Transmembrane</keyword>
<keyword evidence="2" id="KW-0472">Membrane</keyword>
<dbReference type="AlphaFoldDB" id="A0A552WU73"/>
<keyword evidence="2" id="KW-1133">Transmembrane helix</keyword>
<comment type="caution">
    <text evidence="3">The sequence shown here is derived from an EMBL/GenBank/DDBJ whole genome shotgun (WGS) entry which is preliminary data.</text>
</comment>
<evidence type="ECO:0000313" key="3">
    <source>
        <dbReference type="EMBL" id="TRW46400.1"/>
    </source>
</evidence>
<feature type="transmembrane region" description="Helical" evidence="2">
    <location>
        <begin position="53"/>
        <end position="73"/>
    </location>
</feature>
<evidence type="ECO:0000313" key="4">
    <source>
        <dbReference type="Proteomes" id="UP000318693"/>
    </source>
</evidence>
<proteinExistence type="predicted"/>
<dbReference type="RefSeq" id="WP_143417544.1">
    <property type="nucleotide sequence ID" value="NZ_VJXR01000010.1"/>
</dbReference>
<keyword evidence="4" id="KW-1185">Reference proteome</keyword>
<name>A0A552WU73_9MICO</name>
<dbReference type="Proteomes" id="UP000318693">
    <property type="component" value="Unassembled WGS sequence"/>
</dbReference>